<evidence type="ECO:0000313" key="2">
    <source>
        <dbReference type="EMBL" id="CAJ0569050.1"/>
    </source>
</evidence>
<dbReference type="GO" id="GO:0000139">
    <property type="term" value="C:Golgi membrane"/>
    <property type="evidence" value="ECO:0007669"/>
    <property type="project" value="TreeGrafter"/>
</dbReference>
<keyword evidence="3" id="KW-1185">Reference proteome</keyword>
<dbReference type="PANTHER" id="PTHR11607">
    <property type="entry name" value="ALPHA-MANNOSIDASE"/>
    <property type="match status" value="1"/>
</dbReference>
<dbReference type="Pfam" id="PF07748">
    <property type="entry name" value="Glyco_hydro_38C"/>
    <property type="match status" value="1"/>
</dbReference>
<dbReference type="Gene3D" id="2.70.98.30">
    <property type="entry name" value="Golgi alpha-mannosidase II, domain 4"/>
    <property type="match status" value="2"/>
</dbReference>
<proteinExistence type="predicted"/>
<dbReference type="GO" id="GO:0006491">
    <property type="term" value="P:N-glycan processing"/>
    <property type="evidence" value="ECO:0007669"/>
    <property type="project" value="TreeGrafter"/>
</dbReference>
<gene>
    <name evidence="2" type="ORF">MSPICULIGERA_LOCUS7547</name>
</gene>
<dbReference type="InterPro" id="IPR011682">
    <property type="entry name" value="Glyco_hydro_38_C"/>
</dbReference>
<sequence>MCFWAEVSALASEVFELHSMDEPSTAELVLVKGRAKPEGLDDFFEFEQSSGSVELSNSLLTAVFSGNTGFLKEIRLESGEKVDVNAHFVKYGARPSGSLKNRGGDNLSGAYIFLPNGAAKPMDYVSQPAFVVAEGPLVKRVLAMGPNDGKLVQSYSLEKGSYLIGICNTIDLSNRPDNIEVALRFETNIDSGADLFTDLNGLQMIRHVEVMLDRRTQQDDNRGLLQALADNRPTVSHFRLLLEPLETTSQKIADSPMGHLTSIAHHASLSLLYPWVKIMGKGIPTHRNVRGLTSSLPCDVHLVTLRTMTGPTDYNNNRAVKPKNEAALVLRRWLPECRGSRSILDQECTNLTQVNVRDLFVGSVKSVHEASLTMLYVDETPRELVALEPHRVKTVKIVY</sequence>
<dbReference type="GO" id="GO:0030246">
    <property type="term" value="F:carbohydrate binding"/>
    <property type="evidence" value="ECO:0007669"/>
    <property type="project" value="InterPro"/>
</dbReference>
<dbReference type="GO" id="GO:0004559">
    <property type="term" value="F:alpha-mannosidase activity"/>
    <property type="evidence" value="ECO:0007669"/>
    <property type="project" value="InterPro"/>
</dbReference>
<dbReference type="AlphaFoldDB" id="A0AA36FVT6"/>
<name>A0AA36FVT6_9BILA</name>
<dbReference type="GO" id="GO:0006013">
    <property type="term" value="P:mannose metabolic process"/>
    <property type="evidence" value="ECO:0007669"/>
    <property type="project" value="InterPro"/>
</dbReference>
<dbReference type="SUPFAM" id="SSF74650">
    <property type="entry name" value="Galactose mutarotase-like"/>
    <property type="match status" value="1"/>
</dbReference>
<dbReference type="PANTHER" id="PTHR11607:SF3">
    <property type="entry name" value="LYSOSOMAL ALPHA-MANNOSIDASE"/>
    <property type="match status" value="1"/>
</dbReference>
<evidence type="ECO:0000313" key="3">
    <source>
        <dbReference type="Proteomes" id="UP001177023"/>
    </source>
</evidence>
<reference evidence="2" key="1">
    <citation type="submission" date="2023-06" db="EMBL/GenBank/DDBJ databases">
        <authorList>
            <person name="Delattre M."/>
        </authorList>
    </citation>
    <scope>NUCLEOTIDE SEQUENCE</scope>
    <source>
        <strain evidence="2">AF72</strain>
    </source>
</reference>
<dbReference type="Proteomes" id="UP001177023">
    <property type="component" value="Unassembled WGS sequence"/>
</dbReference>
<accession>A0AA36FVT6</accession>
<organism evidence="2 3">
    <name type="scientific">Mesorhabditis spiculigera</name>
    <dbReference type="NCBI Taxonomy" id="96644"/>
    <lineage>
        <taxon>Eukaryota</taxon>
        <taxon>Metazoa</taxon>
        <taxon>Ecdysozoa</taxon>
        <taxon>Nematoda</taxon>
        <taxon>Chromadorea</taxon>
        <taxon>Rhabditida</taxon>
        <taxon>Rhabditina</taxon>
        <taxon>Rhabditomorpha</taxon>
        <taxon>Rhabditoidea</taxon>
        <taxon>Rhabditidae</taxon>
        <taxon>Mesorhabditinae</taxon>
        <taxon>Mesorhabditis</taxon>
    </lineage>
</organism>
<protein>
    <recommendedName>
        <fullName evidence="1">Glycosyl hydrolase family 38 C-terminal domain-containing protein</fullName>
    </recommendedName>
</protein>
<feature type="domain" description="Glycosyl hydrolase family 38 C-terminal" evidence="1">
    <location>
        <begin position="55"/>
        <end position="206"/>
    </location>
</feature>
<dbReference type="EMBL" id="CATQJA010001898">
    <property type="protein sequence ID" value="CAJ0569050.1"/>
    <property type="molecule type" value="Genomic_DNA"/>
</dbReference>
<comment type="caution">
    <text evidence="2">The sequence shown here is derived from an EMBL/GenBank/DDBJ whole genome shotgun (WGS) entry which is preliminary data.</text>
</comment>
<feature type="non-terminal residue" evidence="2">
    <location>
        <position position="399"/>
    </location>
</feature>
<evidence type="ECO:0000259" key="1">
    <source>
        <dbReference type="Pfam" id="PF07748"/>
    </source>
</evidence>
<dbReference type="InterPro" id="IPR011013">
    <property type="entry name" value="Gal_mutarotase_sf_dom"/>
</dbReference>
<dbReference type="InterPro" id="IPR050843">
    <property type="entry name" value="Glycosyl_Hydrlase_38"/>
</dbReference>